<evidence type="ECO:0000313" key="1">
    <source>
        <dbReference type="EMBL" id="OOF34071.1"/>
    </source>
</evidence>
<dbReference type="RefSeq" id="WP_077669486.1">
    <property type="nucleotide sequence ID" value="NZ_MUFR01000017.1"/>
</dbReference>
<accession>A0ABX3KQS6</accession>
<comment type="caution">
    <text evidence="1">The sequence shown here is derived from an EMBL/GenBank/DDBJ whole genome shotgun (WGS) entry which is preliminary data.</text>
</comment>
<sequence>MNAPAIISHFDIKQRWMACHVKQAQFPTQESLTGYDIYHAATQSPEPFVMPAAPATHPLTLYWVDSHPLMIQYAKLQAKQWPESDHANMLAYFAQLALQDGVEVAEAGVSLCIGTQNGETCAAAMRVDTQENGQPISGIYDLIAPSDDARAQLLRAMMDKTDDNRQWVIAR</sequence>
<protein>
    <submittedName>
        <fullName evidence="1">Uncharacterized protein</fullName>
    </submittedName>
</protein>
<reference evidence="2" key="1">
    <citation type="submission" date="2017-01" db="EMBL/GenBank/DDBJ databases">
        <title>Draft genome of the species Salinivibrio costicola subsp. alcaliphilus.</title>
        <authorList>
            <person name="Lopez-Hermoso C."/>
            <person name="De La Haba R."/>
            <person name="Sanchez-Porro C."/>
            <person name="Ventosa A."/>
        </authorList>
    </citation>
    <scope>NUCLEOTIDE SEQUENCE [LARGE SCALE GENOMIC DNA]</scope>
    <source>
        <strain evidence="2">CBH448</strain>
    </source>
</reference>
<proteinExistence type="predicted"/>
<dbReference type="EMBL" id="MUFR01000017">
    <property type="protein sequence ID" value="OOF34071.1"/>
    <property type="molecule type" value="Genomic_DNA"/>
</dbReference>
<organism evidence="1 2">
    <name type="scientific">Salinivibrio costicola subsp. alcaliphilus</name>
    <dbReference type="NCBI Taxonomy" id="272773"/>
    <lineage>
        <taxon>Bacteria</taxon>
        <taxon>Pseudomonadati</taxon>
        <taxon>Pseudomonadota</taxon>
        <taxon>Gammaproteobacteria</taxon>
        <taxon>Vibrionales</taxon>
        <taxon>Vibrionaceae</taxon>
        <taxon>Salinivibrio</taxon>
    </lineage>
</organism>
<name>A0ABX3KQS6_SALCS</name>
<dbReference type="Proteomes" id="UP000189431">
    <property type="component" value="Unassembled WGS sequence"/>
</dbReference>
<keyword evidence="2" id="KW-1185">Reference proteome</keyword>
<evidence type="ECO:0000313" key="2">
    <source>
        <dbReference type="Proteomes" id="UP000189431"/>
    </source>
</evidence>
<gene>
    <name evidence="1" type="ORF">BZJ21_07640</name>
</gene>